<evidence type="ECO:0000259" key="2">
    <source>
        <dbReference type="Pfam" id="PF25275"/>
    </source>
</evidence>
<keyword evidence="1" id="KW-0732">Signal</keyword>
<evidence type="ECO:0000313" key="4">
    <source>
        <dbReference type="Proteomes" id="UP000273405"/>
    </source>
</evidence>
<protein>
    <recommendedName>
        <fullName evidence="2">Golvesin/Xly CBD-like domain-containing protein</fullName>
    </recommendedName>
</protein>
<dbReference type="EMBL" id="RAWG01000066">
    <property type="protein sequence ID" value="RKH43471.1"/>
    <property type="molecule type" value="Genomic_DNA"/>
</dbReference>
<feature type="chain" id="PRO_5017382885" description="Golvesin/Xly CBD-like domain-containing protein" evidence="1">
    <location>
        <begin position="20"/>
        <end position="481"/>
    </location>
</feature>
<feature type="signal peptide" evidence="1">
    <location>
        <begin position="1"/>
        <end position="19"/>
    </location>
</feature>
<name>A0A3A8NMS8_9BACT</name>
<accession>A0A3A8NMS8</accession>
<dbReference type="RefSeq" id="WP_120625623.1">
    <property type="nucleotide sequence ID" value="NZ_RAWG01000066.1"/>
</dbReference>
<sequence>MRASWRSTLMAVMLGAVFAQGGAAAEPAPSAPPAPELLRAAAQRWTEDLSVGEGTGELVRTRDGLLYEPNGVMRRPEGLNRLTGLYTFPARTLPEPVDTFQPRLQATQALGTGVEVDVRVRVPGGAWSEWRTSNAGEAVRLPRAGTEVQVRLALVADERGRGPVVQELSLEGWREGSDAEQGLQPLAALTYRVYATREGLVGGTTANGHVIKSYDRFAALPSRRGLASNGGSEYQVRVCYAKTAKCTTTSVWDVGPWNTKDDYWNPSAVREMWKALPQGKPEAQAAYQDGFNGGLDQFGRRPSNPAGIDLADGTFWTDLGMSNNDWVDVTYLWTSGGGTPTGLVIDSNNANNDQTKGYIQLTGASWASSTNVAGYYGSSYLVSPGAAVSEPATFYFYLSAAGTKTVDAWWTAATDRSTAAPFIVTSATGTQLANVKVNQTINGARWNTLGTWSFPAGWNKVQLSRWVTAGTYVVADAIQVR</sequence>
<reference evidence="4" key="1">
    <citation type="submission" date="2018-09" db="EMBL/GenBank/DDBJ databases">
        <authorList>
            <person name="Livingstone P.G."/>
            <person name="Whitworth D.E."/>
        </authorList>
    </citation>
    <scope>NUCLEOTIDE SEQUENCE [LARGE SCALE GENOMIC DNA]</scope>
    <source>
        <strain evidence="4">CA040B</strain>
    </source>
</reference>
<keyword evidence="4" id="KW-1185">Reference proteome</keyword>
<feature type="domain" description="Golvesin/Xly CBD-like" evidence="2">
    <location>
        <begin position="357"/>
        <end position="480"/>
    </location>
</feature>
<dbReference type="AlphaFoldDB" id="A0A3A8NMS8"/>
<dbReference type="Proteomes" id="UP000273405">
    <property type="component" value="Unassembled WGS sequence"/>
</dbReference>
<evidence type="ECO:0000256" key="1">
    <source>
        <dbReference type="SAM" id="SignalP"/>
    </source>
</evidence>
<dbReference type="InterPro" id="IPR033803">
    <property type="entry name" value="CBD-like_Golvesin-Xly"/>
</dbReference>
<dbReference type="OrthoDB" id="66275at2"/>
<gene>
    <name evidence="3" type="ORF">D7X12_13145</name>
</gene>
<organism evidence="3 4">
    <name type="scientific">Corallococcus sicarius</name>
    <dbReference type="NCBI Taxonomy" id="2316726"/>
    <lineage>
        <taxon>Bacteria</taxon>
        <taxon>Pseudomonadati</taxon>
        <taxon>Myxococcota</taxon>
        <taxon>Myxococcia</taxon>
        <taxon>Myxococcales</taxon>
        <taxon>Cystobacterineae</taxon>
        <taxon>Myxococcaceae</taxon>
        <taxon>Corallococcus</taxon>
    </lineage>
</organism>
<dbReference type="CDD" id="cd14488">
    <property type="entry name" value="CBM6-CBM35-CBM36_like_2"/>
    <property type="match status" value="1"/>
</dbReference>
<comment type="caution">
    <text evidence="3">The sequence shown here is derived from an EMBL/GenBank/DDBJ whole genome shotgun (WGS) entry which is preliminary data.</text>
</comment>
<dbReference type="Pfam" id="PF25275">
    <property type="entry name" value="Golvesin_C"/>
    <property type="match status" value="1"/>
</dbReference>
<proteinExistence type="predicted"/>
<evidence type="ECO:0000313" key="3">
    <source>
        <dbReference type="EMBL" id="RKH43471.1"/>
    </source>
</evidence>